<protein>
    <submittedName>
        <fullName evidence="4">ABC transporter ATP-binding protein</fullName>
    </submittedName>
</protein>
<dbReference type="InterPro" id="IPR027417">
    <property type="entry name" value="P-loop_NTPase"/>
</dbReference>
<dbReference type="CDD" id="cd03230">
    <property type="entry name" value="ABC_DR_subfamily_A"/>
    <property type="match status" value="1"/>
</dbReference>
<evidence type="ECO:0000313" key="4">
    <source>
        <dbReference type="EMBL" id="MDT2809304.1"/>
    </source>
</evidence>
<dbReference type="PANTHER" id="PTHR43158">
    <property type="entry name" value="SKFA PEPTIDE EXPORT ATP-BINDING PROTEIN SKFE"/>
    <property type="match status" value="1"/>
</dbReference>
<dbReference type="InterPro" id="IPR003439">
    <property type="entry name" value="ABC_transporter-like_ATP-bd"/>
</dbReference>
<proteinExistence type="predicted"/>
<dbReference type="Proteomes" id="UP001256711">
    <property type="component" value="Unassembled WGS sequence"/>
</dbReference>
<gene>
    <name evidence="4" type="ORF">P7H43_02190</name>
</gene>
<dbReference type="Gene3D" id="3.40.50.300">
    <property type="entry name" value="P-loop containing nucleotide triphosphate hydrolases"/>
    <property type="match status" value="1"/>
</dbReference>
<dbReference type="Pfam" id="PF00005">
    <property type="entry name" value="ABC_tran"/>
    <property type="match status" value="1"/>
</dbReference>
<evidence type="ECO:0000259" key="3">
    <source>
        <dbReference type="PROSITE" id="PS50893"/>
    </source>
</evidence>
<dbReference type="SMART" id="SM00382">
    <property type="entry name" value="AAA"/>
    <property type="match status" value="1"/>
</dbReference>
<dbReference type="GO" id="GO:0016887">
    <property type="term" value="F:ATP hydrolysis activity"/>
    <property type="evidence" value="ECO:0007669"/>
    <property type="project" value="InterPro"/>
</dbReference>
<dbReference type="SUPFAM" id="SSF52540">
    <property type="entry name" value="P-loop containing nucleoside triphosphate hydrolases"/>
    <property type="match status" value="1"/>
</dbReference>
<name>A0AAW8TXP0_9ENTE</name>
<keyword evidence="2 4" id="KW-0067">ATP-binding</keyword>
<feature type="domain" description="ABC transporter" evidence="3">
    <location>
        <begin position="4"/>
        <end position="226"/>
    </location>
</feature>
<evidence type="ECO:0000313" key="5">
    <source>
        <dbReference type="Proteomes" id="UP001256711"/>
    </source>
</evidence>
<dbReference type="PANTHER" id="PTHR43158:SF1">
    <property type="entry name" value="ABC TRANSPORTER, ATP-BINDING PROTEIN"/>
    <property type="match status" value="1"/>
</dbReference>
<dbReference type="PROSITE" id="PS50893">
    <property type="entry name" value="ABC_TRANSPORTER_2"/>
    <property type="match status" value="1"/>
</dbReference>
<dbReference type="GO" id="GO:0005524">
    <property type="term" value="F:ATP binding"/>
    <property type="evidence" value="ECO:0007669"/>
    <property type="project" value="UniProtKB-KW"/>
</dbReference>
<sequence length="234" mass="26351">MSLVEVKNVSYGKGRKQIVNDVNFQLEPGKIVALLGENGSGKTTIIRLLAGLALRWQGTITIAQEKVGTKTKAFVALLADINDFPSDFSIEQVVAFYETMYADFDLGKARQLLTFMELGEEEQLKNLSRGNREKLALLLTLSRKAQVYLLDEPLSGIDLLSREKIIQSLVRWFDEESLLVITTHQLSEIENLVDQVLILKEGTIALHADLESVREEEGIGLEELYRQTMLGERR</sequence>
<dbReference type="EMBL" id="JARQBJ010000001">
    <property type="protein sequence ID" value="MDT2809304.1"/>
    <property type="molecule type" value="Genomic_DNA"/>
</dbReference>
<reference evidence="4" key="1">
    <citation type="submission" date="2023-03" db="EMBL/GenBank/DDBJ databases">
        <authorList>
            <person name="Shen W."/>
            <person name="Cai J."/>
        </authorList>
    </citation>
    <scope>NUCLEOTIDE SEQUENCE</scope>
    <source>
        <strain evidence="4">B226-2</strain>
    </source>
</reference>
<comment type="caution">
    <text evidence="4">The sequence shown here is derived from an EMBL/GenBank/DDBJ whole genome shotgun (WGS) entry which is preliminary data.</text>
</comment>
<accession>A0AAW8TXP0</accession>
<organism evidence="4 5">
    <name type="scientific">Enterococcus asini</name>
    <dbReference type="NCBI Taxonomy" id="57732"/>
    <lineage>
        <taxon>Bacteria</taxon>
        <taxon>Bacillati</taxon>
        <taxon>Bacillota</taxon>
        <taxon>Bacilli</taxon>
        <taxon>Lactobacillales</taxon>
        <taxon>Enterococcaceae</taxon>
        <taxon>Enterococcus</taxon>
    </lineage>
</organism>
<dbReference type="RefSeq" id="WP_270596519.1">
    <property type="nucleotide sequence ID" value="NZ_JAQESC010000001.1"/>
</dbReference>
<dbReference type="AlphaFoldDB" id="A0AAW8TXP0"/>
<keyword evidence="1" id="KW-0547">Nucleotide-binding</keyword>
<dbReference type="InterPro" id="IPR003593">
    <property type="entry name" value="AAA+_ATPase"/>
</dbReference>
<evidence type="ECO:0000256" key="2">
    <source>
        <dbReference type="ARBA" id="ARBA00022840"/>
    </source>
</evidence>
<evidence type="ECO:0000256" key="1">
    <source>
        <dbReference type="ARBA" id="ARBA00022741"/>
    </source>
</evidence>